<feature type="non-terminal residue" evidence="2">
    <location>
        <position position="1"/>
    </location>
</feature>
<feature type="region of interest" description="Disordered" evidence="1">
    <location>
        <begin position="40"/>
        <end position="79"/>
    </location>
</feature>
<comment type="caution">
    <text evidence="2">The sequence shown here is derived from an EMBL/GenBank/DDBJ whole genome shotgun (WGS) entry which is preliminary data.</text>
</comment>
<feature type="compositionally biased region" description="Polar residues" evidence="1">
    <location>
        <begin position="53"/>
        <end position="69"/>
    </location>
</feature>
<evidence type="ECO:0000313" key="3">
    <source>
        <dbReference type="Proteomes" id="UP001444071"/>
    </source>
</evidence>
<reference evidence="2 3" key="1">
    <citation type="submission" date="2021-06" db="EMBL/GenBank/DDBJ databases">
        <authorList>
            <person name="Palmer J.M."/>
        </authorList>
    </citation>
    <scope>NUCLEOTIDE SEQUENCE [LARGE SCALE GENOMIC DNA]</scope>
    <source>
        <strain evidence="2 3">XR_2019</strain>
        <tissue evidence="2">Muscle</tissue>
    </source>
</reference>
<feature type="region of interest" description="Disordered" evidence="1">
    <location>
        <begin position="1"/>
        <end position="28"/>
    </location>
</feature>
<accession>A0ABV0WJ26</accession>
<organism evidence="2 3">
    <name type="scientific">Xenotaenia resolanae</name>
    <dbReference type="NCBI Taxonomy" id="208358"/>
    <lineage>
        <taxon>Eukaryota</taxon>
        <taxon>Metazoa</taxon>
        <taxon>Chordata</taxon>
        <taxon>Craniata</taxon>
        <taxon>Vertebrata</taxon>
        <taxon>Euteleostomi</taxon>
        <taxon>Actinopterygii</taxon>
        <taxon>Neopterygii</taxon>
        <taxon>Teleostei</taxon>
        <taxon>Neoteleostei</taxon>
        <taxon>Acanthomorphata</taxon>
        <taxon>Ovalentaria</taxon>
        <taxon>Atherinomorphae</taxon>
        <taxon>Cyprinodontiformes</taxon>
        <taxon>Goodeidae</taxon>
        <taxon>Xenotaenia</taxon>
    </lineage>
</organism>
<proteinExistence type="predicted"/>
<keyword evidence="3" id="KW-1185">Reference proteome</keyword>
<evidence type="ECO:0000313" key="2">
    <source>
        <dbReference type="EMBL" id="MEQ2268853.1"/>
    </source>
</evidence>
<dbReference type="EMBL" id="JAHRIM010050619">
    <property type="protein sequence ID" value="MEQ2268853.1"/>
    <property type="molecule type" value="Genomic_DNA"/>
</dbReference>
<evidence type="ECO:0000256" key="1">
    <source>
        <dbReference type="SAM" id="MobiDB-lite"/>
    </source>
</evidence>
<sequence>NDRAKECQSHGSRFTPEQDAGGDGSPFTRVAGELVSISSGLLARGGDHPGQVASPSRGNRGTQDKQPCTHSFIPRGKFRETNKPNSHLFGLLEEAGVPGENPHMQGENVQIPYRKTPALLIIIIRLYYYMMPEKKPFLSDITNIYMEFPKLC</sequence>
<protein>
    <submittedName>
        <fullName evidence="2">Uncharacterized protein</fullName>
    </submittedName>
</protein>
<name>A0ABV0WJ26_9TELE</name>
<dbReference type="Proteomes" id="UP001444071">
    <property type="component" value="Unassembled WGS sequence"/>
</dbReference>
<gene>
    <name evidence="2" type="ORF">XENORESO_016978</name>
</gene>